<dbReference type="InterPro" id="IPR007210">
    <property type="entry name" value="ABC_Gly_betaine_transp_sub-bd"/>
</dbReference>
<reference evidence="2" key="2">
    <citation type="submission" date="2023-01" db="EMBL/GenBank/DDBJ databases">
        <authorList>
            <person name="Sun Q."/>
            <person name="Evtushenko L."/>
        </authorList>
    </citation>
    <scope>NUCLEOTIDE SEQUENCE</scope>
    <source>
        <strain evidence="2">VKM B-2222</strain>
    </source>
</reference>
<feature type="domain" description="ABC-type glycine betaine transport system substrate-binding" evidence="1">
    <location>
        <begin position="79"/>
        <end position="332"/>
    </location>
</feature>
<dbReference type="Pfam" id="PF04069">
    <property type="entry name" value="OpuAC"/>
    <property type="match status" value="1"/>
</dbReference>
<dbReference type="Gene3D" id="3.40.190.100">
    <property type="entry name" value="Glycine betaine-binding periplasmic protein, domain 2"/>
    <property type="match status" value="1"/>
</dbReference>
<accession>A0AAD3NWG9</accession>
<keyword evidence="3" id="KW-1185">Reference proteome</keyword>
<dbReference type="SUPFAM" id="SSF53850">
    <property type="entry name" value="Periplasmic binding protein-like II"/>
    <property type="match status" value="1"/>
</dbReference>
<reference evidence="2" key="1">
    <citation type="journal article" date="2014" name="Int. J. Syst. Evol. Microbiol.">
        <title>Complete genome sequence of Corynebacterium casei LMG S-19264T (=DSM 44701T), isolated from a smear-ripened cheese.</title>
        <authorList>
            <consortium name="US DOE Joint Genome Institute (JGI-PGF)"/>
            <person name="Walter F."/>
            <person name="Albersmeier A."/>
            <person name="Kalinowski J."/>
            <person name="Ruckert C."/>
        </authorList>
    </citation>
    <scope>NUCLEOTIDE SEQUENCE</scope>
    <source>
        <strain evidence="2">VKM B-2222</strain>
    </source>
</reference>
<dbReference type="AlphaFoldDB" id="A0AAD3NWG9"/>
<evidence type="ECO:0000313" key="3">
    <source>
        <dbReference type="Proteomes" id="UP001143349"/>
    </source>
</evidence>
<evidence type="ECO:0000313" key="2">
    <source>
        <dbReference type="EMBL" id="GLK62946.1"/>
    </source>
</evidence>
<dbReference type="GO" id="GO:0022857">
    <property type="term" value="F:transmembrane transporter activity"/>
    <property type="evidence" value="ECO:0007669"/>
    <property type="project" value="InterPro"/>
</dbReference>
<dbReference type="Proteomes" id="UP001143349">
    <property type="component" value="Unassembled WGS sequence"/>
</dbReference>
<dbReference type="InterPro" id="IPR017783">
    <property type="entry name" value="ABC_choline_sub-bd"/>
</dbReference>
<sequence length="361" mass="38610">MIKESAFVKDENARVHEKPDNPYALEQLPLLWVDSGIDPQIAAPNGDQIMSRPTLIAPLTLALMAAWPALAADPDSCATVRLSDPGWTDITATNGVATAVLQGLGYKPQISTLSVPVGYEALKTGDIDVFLGNWMPAQQKFRDDLDASGKTQELVQNLTGAKFTLAVTDVAADLGVTDFAGLDAHKDAFQGKIYGIEPGAPANQSIQKMIEADKFGLADWELVESSEQGMLAQVQRNDKAGTPSVFLAWAPHPMNIKLKITYLAGGDEEFGPDYGGATVHTLARKEWVAACPNAAKLFSQLTFTVDMENQLMGNILDDGADPTDAAKEWISQNDETVGKWLDGVTTLDGKPGAEAVLAAVK</sequence>
<gene>
    <name evidence="2" type="ORF">GCM10017635_04150</name>
</gene>
<dbReference type="EMBL" id="BSFH01000008">
    <property type="protein sequence ID" value="GLK62946.1"/>
    <property type="molecule type" value="Genomic_DNA"/>
</dbReference>
<dbReference type="GO" id="GO:0033265">
    <property type="term" value="F:choline binding"/>
    <property type="evidence" value="ECO:0007669"/>
    <property type="project" value="InterPro"/>
</dbReference>
<dbReference type="NCBIfam" id="TIGR03414">
    <property type="entry name" value="ABC_choline_bnd"/>
    <property type="match status" value="1"/>
</dbReference>
<dbReference type="GO" id="GO:0015871">
    <property type="term" value="P:choline transport"/>
    <property type="evidence" value="ECO:0007669"/>
    <property type="project" value="InterPro"/>
</dbReference>
<proteinExistence type="predicted"/>
<comment type="caution">
    <text evidence="2">The sequence shown here is derived from an EMBL/GenBank/DDBJ whole genome shotgun (WGS) entry which is preliminary data.</text>
</comment>
<dbReference type="CDD" id="cd13640">
    <property type="entry name" value="PBP2_ChoX"/>
    <property type="match status" value="1"/>
</dbReference>
<dbReference type="GO" id="GO:0042597">
    <property type="term" value="C:periplasmic space"/>
    <property type="evidence" value="ECO:0007669"/>
    <property type="project" value="InterPro"/>
</dbReference>
<protein>
    <submittedName>
        <fullName evidence="2">Glycine/betaine ABC transporter substrate-binding protein</fullName>
    </submittedName>
</protein>
<organism evidence="2 3">
    <name type="scientific">Paracoccus kondratievae</name>
    <dbReference type="NCBI Taxonomy" id="135740"/>
    <lineage>
        <taxon>Bacteria</taxon>
        <taxon>Pseudomonadati</taxon>
        <taxon>Pseudomonadota</taxon>
        <taxon>Alphaproteobacteria</taxon>
        <taxon>Rhodobacterales</taxon>
        <taxon>Paracoccaceae</taxon>
        <taxon>Paracoccus</taxon>
    </lineage>
</organism>
<dbReference type="Gene3D" id="3.40.190.10">
    <property type="entry name" value="Periplasmic binding protein-like II"/>
    <property type="match status" value="1"/>
</dbReference>
<name>A0AAD3NWG9_9RHOB</name>
<dbReference type="GO" id="GO:0043190">
    <property type="term" value="C:ATP-binding cassette (ABC) transporter complex"/>
    <property type="evidence" value="ECO:0007669"/>
    <property type="project" value="InterPro"/>
</dbReference>
<evidence type="ECO:0000259" key="1">
    <source>
        <dbReference type="Pfam" id="PF04069"/>
    </source>
</evidence>